<organism evidence="1 2">
    <name type="scientific">Pandoraea horticolens</name>
    <dbReference type="NCBI Taxonomy" id="2508298"/>
    <lineage>
        <taxon>Bacteria</taxon>
        <taxon>Pseudomonadati</taxon>
        <taxon>Pseudomonadota</taxon>
        <taxon>Betaproteobacteria</taxon>
        <taxon>Burkholderiales</taxon>
        <taxon>Burkholderiaceae</taxon>
        <taxon>Pandoraea</taxon>
    </lineage>
</organism>
<reference evidence="1 2" key="1">
    <citation type="submission" date="2019-08" db="EMBL/GenBank/DDBJ databases">
        <authorList>
            <person name="Peeters C."/>
        </authorList>
    </citation>
    <scope>NUCLEOTIDE SEQUENCE [LARGE SCALE GENOMIC DNA]</scope>
    <source>
        <strain evidence="1 2">LMG 31112</strain>
    </source>
</reference>
<dbReference type="Proteomes" id="UP000343317">
    <property type="component" value="Unassembled WGS sequence"/>
</dbReference>
<evidence type="ECO:0000313" key="1">
    <source>
        <dbReference type="EMBL" id="VVE21602.1"/>
    </source>
</evidence>
<dbReference type="AlphaFoldDB" id="A0A5E4WA70"/>
<name>A0A5E4WA70_9BURK</name>
<evidence type="ECO:0000313" key="2">
    <source>
        <dbReference type="Proteomes" id="UP000343317"/>
    </source>
</evidence>
<dbReference type="RefSeq" id="WP_150621337.1">
    <property type="nucleotide sequence ID" value="NZ_CABPSM010000009.1"/>
</dbReference>
<keyword evidence="2" id="KW-1185">Reference proteome</keyword>
<dbReference type="EMBL" id="CABPSM010000009">
    <property type="protein sequence ID" value="VVE21602.1"/>
    <property type="molecule type" value="Genomic_DNA"/>
</dbReference>
<gene>
    <name evidence="1" type="ORF">PHO31112_03158</name>
</gene>
<proteinExistence type="predicted"/>
<sequence length="65" mass="7386">MLALSKQTILAALQRISERDPVPLSDAVIDALLARELIERVGKRFAPTQFGKSYCRAAGMLRWRW</sequence>
<protein>
    <submittedName>
        <fullName evidence="1">Uncharacterized protein</fullName>
    </submittedName>
</protein>
<accession>A0A5E4WA70</accession>